<comment type="caution">
    <text evidence="2">The sequence shown here is derived from an EMBL/GenBank/DDBJ whole genome shotgun (WGS) entry which is preliminary data.</text>
</comment>
<dbReference type="Proteomes" id="UP000284109">
    <property type="component" value="Unassembled WGS sequence"/>
</dbReference>
<gene>
    <name evidence="2" type="ORF">DS831_09185</name>
</gene>
<dbReference type="OrthoDB" id="2330200at2"/>
<organism evidence="2 3">
    <name type="scientific">Bombilactobacillus bombi</name>
    <dbReference type="NCBI Taxonomy" id="1303590"/>
    <lineage>
        <taxon>Bacteria</taxon>
        <taxon>Bacillati</taxon>
        <taxon>Bacillota</taxon>
        <taxon>Bacilli</taxon>
        <taxon>Lactobacillales</taxon>
        <taxon>Lactobacillaceae</taxon>
        <taxon>Bombilactobacillus</taxon>
    </lineage>
</organism>
<protein>
    <submittedName>
        <fullName evidence="2">Uncharacterized protein</fullName>
    </submittedName>
</protein>
<dbReference type="RefSeq" id="WP_118903084.1">
    <property type="nucleotide sequence ID" value="NZ_QOCR01000008.1"/>
</dbReference>
<evidence type="ECO:0000313" key="3">
    <source>
        <dbReference type="Proteomes" id="UP000284109"/>
    </source>
</evidence>
<proteinExistence type="predicted"/>
<dbReference type="Pfam" id="PF20585">
    <property type="entry name" value="Pectate_lyase_5"/>
    <property type="match status" value="1"/>
</dbReference>
<sequence length="1438" mass="156325">MKNKKLKHLFFLLIVLNVITDVSICAKYLTTSVHAQSQQDNVSSQTIDKLTDPSANFVFDQSNSLPFINTRQTFSILQPRIAPSSDGSNDYVLTDDPAYPERTITNAAGQTITVPQGKTAHVWNAKQFLHAVYGNYYVGVSGENGGDSNSKIPYANSLSDQYGHATDITSIVLEKDIKLVNFRNDPAIQVKDPKTGNWVKVTFSDDGGFTLNPTAAGEAYWYLTVNRPPSQEVVNGSDYSRLTIDGQGSDGLRHYLNLGRFSMQTWVPDVPRSNYDITIKNLNIYGNSYYGIIWAAAGTRNITRQTFENVNYYGAQFAWTNGSVTTTMKGTINAYSLKTYKSPDYDHDKLIYNCEGGGNQQNLQTSEIDFKPGCTYTGYTYNGNALELSGNATFEDGSTVNLYPHGDYPEDGANGMAWGLLLTGTKPTIDLQGSAKLNVYCDGKNLADSLNNPSLNDISADLPETNQPCGAINMTTTDSLLKFDYVVDKQTGEHRYPELDVVSDGQIINNGSLIRFNSGSANLTQGTLHITANNLGKYNTANGYNGGGLMNVGSGMDINVRTGGKFSIVVGPGHDANSPLNLLFAANKMNVHIVNPADVTLDLRQDPCDASALVYADGNSTNYSFGATTKMGPYTIPRGTNVVLPPSLLAGGNSNSDIEVYDTKIRATGNNGPTSGNGIAIAGAQGTPIDPTLSPPEDVNLGMGSGIDGPIRVQRVELPFTRNLIDPLLYADGTKSVQAPDKDSFVPLKTAMFKMLGKEFRYINLTDLPSASLLLNKDSNVIYPSKGGDWLIGAESGGDIWSDNPKTNSKSRETLHTEYLPAPPLVRVQVHHDDGSTVDLGTEFNTHAAEQKANNSLDPELGVVVNPVTPNVLDDNLGNLSLHATDSKGNTIDNPNLGKMITKYPAKTTNASGQPISINDYKPIDGYEKQLPKYLAANKVTWDTNGWDESKNGEDSFDSFHHKISYNLSNLIEDYNKAHPNEKIKLKGTDQIWTSVVTNFQSSPYSVTFVSNLSLYTTEDKKKFLLGDDIKVPLNYYDGDENYLPADSKLNLTGTIDSDNKKAISGSIAIKPKTKGQTSWNIATAKPGDIGQHQIQFKAKDNANPPNYAHDESKAQDNSGATSDGDTFKWNYEVLNLPAYNVVQKITNNPYGTDKNGHQKILNGSYNVVTTYTPKANAPIHSVMFGHESTSDTPNWSNSGTGQITASYTDASGKIITATKPVAADPQKVYDPSYFGWDSSMKAFPAGIQFTIKRTIKVEATKNTPVTIGPDTIISKAADGTTQELGRSAGLNFNSVGSVVLNVPTSIDYGKKHTQAVGEIAPKTAKGELSIFNDTADKQKILLTANISDSSQDPNQLFSNFLDYKYKDSKTNTISYDNITKFKYDNSSFPADQKLLLWKLGGSDNIIEPVLKMPQSISSNNIGKHQATLTWTMTLGPN</sequence>
<reference evidence="2 3" key="1">
    <citation type="submission" date="2018-07" db="EMBL/GenBank/DDBJ databases">
        <title>Genome sequences of six Lactobacillus spp. isolated from bumble bee guts.</title>
        <authorList>
            <person name="Motta E.V.S."/>
            <person name="Moran N.A."/>
        </authorList>
    </citation>
    <scope>NUCLEOTIDE SEQUENCE [LARGE SCALE GENOMIC DNA]</scope>
    <source>
        <strain evidence="2 3">BI-1.1</strain>
    </source>
</reference>
<feature type="region of interest" description="Disordered" evidence="1">
    <location>
        <begin position="1101"/>
        <end position="1123"/>
    </location>
</feature>
<accession>A0A417ZDI8</accession>
<evidence type="ECO:0000313" key="2">
    <source>
        <dbReference type="EMBL" id="RHW49215.1"/>
    </source>
</evidence>
<dbReference type="InterPro" id="IPR046776">
    <property type="entry name" value="Pectate_lyase_5"/>
</dbReference>
<evidence type="ECO:0000256" key="1">
    <source>
        <dbReference type="SAM" id="MobiDB-lite"/>
    </source>
</evidence>
<name>A0A417ZDI8_9LACO</name>
<dbReference type="EMBL" id="QOCR01000008">
    <property type="protein sequence ID" value="RHW49215.1"/>
    <property type="molecule type" value="Genomic_DNA"/>
</dbReference>
<keyword evidence="3" id="KW-1185">Reference proteome</keyword>